<dbReference type="InterPro" id="IPR036366">
    <property type="entry name" value="PGBDSf"/>
</dbReference>
<evidence type="ECO:0000259" key="1">
    <source>
        <dbReference type="Pfam" id="PF01471"/>
    </source>
</evidence>
<dbReference type="Gene3D" id="1.10.101.10">
    <property type="entry name" value="PGBD-like superfamily/PGBD"/>
    <property type="match status" value="1"/>
</dbReference>
<name>A0A6N9T1I9_9HYPH</name>
<dbReference type="Gene3D" id="3.90.1720.10">
    <property type="entry name" value="endopeptidase domain like (from Nostoc punctiforme)"/>
    <property type="match status" value="1"/>
</dbReference>
<feature type="domain" description="Peptidase C51" evidence="2">
    <location>
        <begin position="144"/>
        <end position="198"/>
    </location>
</feature>
<evidence type="ECO:0000313" key="3">
    <source>
        <dbReference type="EMBL" id="NDW04055.1"/>
    </source>
</evidence>
<evidence type="ECO:0000313" key="4">
    <source>
        <dbReference type="Proteomes" id="UP000469011"/>
    </source>
</evidence>
<dbReference type="AlphaFoldDB" id="A0A6N9T1I9"/>
<dbReference type="EMBL" id="JAAAMG010000004">
    <property type="protein sequence ID" value="NDW04055.1"/>
    <property type="molecule type" value="Genomic_DNA"/>
</dbReference>
<reference evidence="3 4" key="1">
    <citation type="submission" date="2020-01" db="EMBL/GenBank/DDBJ databases">
        <title>Jiella pacifica sp. nov.</title>
        <authorList>
            <person name="Xue Z."/>
            <person name="Zhu S."/>
            <person name="Chen J."/>
            <person name="Yang J."/>
        </authorList>
    </citation>
    <scope>NUCLEOTIDE SEQUENCE [LARGE SCALE GENOMIC DNA]</scope>
    <source>
        <strain evidence="3 4">40Bstr34</strain>
    </source>
</reference>
<organism evidence="3 4">
    <name type="scientific">Jiella pacifica</name>
    <dbReference type="NCBI Taxonomy" id="2696469"/>
    <lineage>
        <taxon>Bacteria</taxon>
        <taxon>Pseudomonadati</taxon>
        <taxon>Pseudomonadota</taxon>
        <taxon>Alphaproteobacteria</taxon>
        <taxon>Hyphomicrobiales</taxon>
        <taxon>Aurantimonadaceae</taxon>
        <taxon>Jiella</taxon>
    </lineage>
</organism>
<keyword evidence="4" id="KW-1185">Reference proteome</keyword>
<dbReference type="NCBIfam" id="TIGR02594">
    <property type="entry name" value="TIGR02594 family protein"/>
    <property type="match status" value="1"/>
</dbReference>
<sequence length="224" mass="23797">MQKDIVKTFQGRLQGLGYYHGEIDGDAGTMTSSATVAFKTAHGLAARDYVGPITMTTLFSTAAKAAPIIVPPSLMPSVDPSLDLLLAEARKWIGLKEIPGPVDNEQIVKWGKAAGITWWNNDDDAWCAVAINGWLVACGFPSTKSALARSFCNYGKRITVPVPGAIGVIPRGSSPTFGHVFLIEKVHANGTVTAINGNVSNMVKRSTYTISSILNDGLRLPIAA</sequence>
<comment type="caution">
    <text evidence="3">The sequence shown here is derived from an EMBL/GenBank/DDBJ whole genome shotgun (WGS) entry which is preliminary data.</text>
</comment>
<feature type="domain" description="Peptidoglycan binding-like" evidence="1">
    <location>
        <begin position="4"/>
        <end position="57"/>
    </location>
</feature>
<evidence type="ECO:0000259" key="2">
    <source>
        <dbReference type="Pfam" id="PF05257"/>
    </source>
</evidence>
<protein>
    <submittedName>
        <fullName evidence="3">TIGR02594 family protein</fullName>
    </submittedName>
</protein>
<dbReference type="InterPro" id="IPR013423">
    <property type="entry name" value="CHP02594"/>
</dbReference>
<dbReference type="InterPro" id="IPR036365">
    <property type="entry name" value="PGBD-like_sf"/>
</dbReference>
<dbReference type="SUPFAM" id="SSF47090">
    <property type="entry name" value="PGBD-like"/>
    <property type="match status" value="1"/>
</dbReference>
<accession>A0A6N9T1I9</accession>
<proteinExistence type="predicted"/>
<dbReference type="InterPro" id="IPR002477">
    <property type="entry name" value="Peptidoglycan-bd-like"/>
</dbReference>
<gene>
    <name evidence="3" type="ORF">GTK09_06390</name>
</gene>
<dbReference type="Pfam" id="PF05257">
    <property type="entry name" value="CHAP"/>
    <property type="match status" value="1"/>
</dbReference>
<dbReference type="RefSeq" id="WP_163462063.1">
    <property type="nucleotide sequence ID" value="NZ_JAAAMG010000004.1"/>
</dbReference>
<dbReference type="Pfam" id="PF01471">
    <property type="entry name" value="PG_binding_1"/>
    <property type="match status" value="1"/>
</dbReference>
<dbReference type="InterPro" id="IPR007921">
    <property type="entry name" value="CHAP_dom"/>
</dbReference>
<dbReference type="Proteomes" id="UP000469011">
    <property type="component" value="Unassembled WGS sequence"/>
</dbReference>